<reference evidence="1 2" key="1">
    <citation type="submission" date="2017-11" db="EMBL/GenBank/DDBJ databases">
        <title>The genome of Rhizophagus clarus HR1 reveals common genetic basis of auxotrophy among arbuscular mycorrhizal fungi.</title>
        <authorList>
            <person name="Kobayashi Y."/>
        </authorList>
    </citation>
    <scope>NUCLEOTIDE SEQUENCE [LARGE SCALE GENOMIC DNA]</scope>
    <source>
        <strain evidence="1 2">HR1</strain>
    </source>
</reference>
<evidence type="ECO:0000313" key="1">
    <source>
        <dbReference type="EMBL" id="GBB88316.1"/>
    </source>
</evidence>
<sequence>MLDSSRDIFSVSGIKRENPLNITISMEHRTVILLDCHPETQTLCVKGHDEASNVPSFPLWSCLIEATLEYCRVIFDLFDSRMGICSYCWRTFRT</sequence>
<dbReference type="AlphaFoldDB" id="A0A2Z6R6A6"/>
<dbReference type="STRING" id="94130.A0A2Z6R6A6"/>
<accession>A0A2Z6R6A6</accession>
<comment type="caution">
    <text evidence="1">The sequence shown here is derived from an EMBL/GenBank/DDBJ whole genome shotgun (WGS) entry which is preliminary data.</text>
</comment>
<evidence type="ECO:0000313" key="2">
    <source>
        <dbReference type="Proteomes" id="UP000247702"/>
    </source>
</evidence>
<organism evidence="1 2">
    <name type="scientific">Rhizophagus clarus</name>
    <dbReference type="NCBI Taxonomy" id="94130"/>
    <lineage>
        <taxon>Eukaryota</taxon>
        <taxon>Fungi</taxon>
        <taxon>Fungi incertae sedis</taxon>
        <taxon>Mucoromycota</taxon>
        <taxon>Glomeromycotina</taxon>
        <taxon>Glomeromycetes</taxon>
        <taxon>Glomerales</taxon>
        <taxon>Glomeraceae</taxon>
        <taxon>Rhizophagus</taxon>
    </lineage>
</organism>
<dbReference type="EMBL" id="BEXD01000545">
    <property type="protein sequence ID" value="GBB88316.1"/>
    <property type="molecule type" value="Genomic_DNA"/>
</dbReference>
<dbReference type="Proteomes" id="UP000247702">
    <property type="component" value="Unassembled WGS sequence"/>
</dbReference>
<keyword evidence="2" id="KW-1185">Reference proteome</keyword>
<proteinExistence type="predicted"/>
<name>A0A2Z6R6A6_9GLOM</name>
<gene>
    <name evidence="1" type="ORF">RclHR1_14890006</name>
</gene>
<protein>
    <submittedName>
        <fullName evidence="1">Uncharacterized protein</fullName>
    </submittedName>
</protein>